<sequence length="526" mass="55819">MRVCDRCDAMRCVQLEGNFKMFALTSSSSAAAGGGGAGDGAVPSTPHLFVQRLYGLPPELHHTLAGWIGAEGQEATTLAQLSNTMASTSHAGSSAVETAVTSAIDGLIKSKRLESIIDYQPLRQSASRRRVFRLIRLRYVIEVGGDWSGSVALLRLAKNLKRIQQLPLQLGEGDVRRAGTKEDIDSRLASMRQYGLFGNRLDGDLGLTRGAAGEVVWGGRTWVVCRERLGGIPVRVHTPETVPAEYRDTFDPSDPPCRCIYHEYRSFREIVMTRMLHGGPWESVTVARHPPSSAASSRIGELTAQRPGTPLWGGRTIGSTDSAACENPHRCRFVLLRGDGPDDAFAVYVRMSKHYRGEISIGLYSTEDPHDDGGVGGNPQAAALARARMGSDAWLIPQLNQAIPTGGSDGVGDESGSHSASGPSAGMGATAAAAAAVPQANKRTHDDLMSHPHERQPECPPPYAVSDAVDGVTGPLPRKRVKPSGASDLLQPGSGSGSGSGVEVVNGADGMDTEKPMEVDEPMASD</sequence>
<dbReference type="PhylomeDB" id="A0A0G4F9V4"/>
<dbReference type="AlphaFoldDB" id="A0A0G4F9V4"/>
<gene>
    <name evidence="2" type="ORF">Vbra_14750</name>
</gene>
<proteinExistence type="predicted"/>
<feature type="region of interest" description="Disordered" evidence="1">
    <location>
        <begin position="404"/>
        <end position="526"/>
    </location>
</feature>
<name>A0A0G4F9V4_VITBC</name>
<dbReference type="VEuPathDB" id="CryptoDB:Vbra_14750"/>
<keyword evidence="3" id="KW-1185">Reference proteome</keyword>
<evidence type="ECO:0000313" key="2">
    <source>
        <dbReference type="EMBL" id="CEM09049.1"/>
    </source>
</evidence>
<feature type="compositionally biased region" description="Low complexity" evidence="1">
    <location>
        <begin position="417"/>
        <end position="436"/>
    </location>
</feature>
<evidence type="ECO:0000313" key="3">
    <source>
        <dbReference type="Proteomes" id="UP000041254"/>
    </source>
</evidence>
<reference evidence="2 3" key="1">
    <citation type="submission" date="2014-11" db="EMBL/GenBank/DDBJ databases">
        <authorList>
            <person name="Zhu J."/>
            <person name="Qi W."/>
            <person name="Song R."/>
        </authorList>
    </citation>
    <scope>NUCLEOTIDE SEQUENCE [LARGE SCALE GENOMIC DNA]</scope>
</reference>
<accession>A0A0G4F9V4</accession>
<dbReference type="Proteomes" id="UP000041254">
    <property type="component" value="Unassembled WGS sequence"/>
</dbReference>
<protein>
    <submittedName>
        <fullName evidence="2">Uncharacterized protein</fullName>
    </submittedName>
</protein>
<evidence type="ECO:0000256" key="1">
    <source>
        <dbReference type="SAM" id="MobiDB-lite"/>
    </source>
</evidence>
<dbReference type="InParanoid" id="A0A0G4F9V4"/>
<feature type="compositionally biased region" description="Basic and acidic residues" evidence="1">
    <location>
        <begin position="443"/>
        <end position="457"/>
    </location>
</feature>
<dbReference type="EMBL" id="CDMY01000392">
    <property type="protein sequence ID" value="CEM09049.1"/>
    <property type="molecule type" value="Genomic_DNA"/>
</dbReference>
<organism evidence="2 3">
    <name type="scientific">Vitrella brassicaformis (strain CCMP3155)</name>
    <dbReference type="NCBI Taxonomy" id="1169540"/>
    <lineage>
        <taxon>Eukaryota</taxon>
        <taxon>Sar</taxon>
        <taxon>Alveolata</taxon>
        <taxon>Colpodellida</taxon>
        <taxon>Vitrellaceae</taxon>
        <taxon>Vitrella</taxon>
    </lineage>
</organism>